<feature type="domain" description="HAMP" evidence="7">
    <location>
        <begin position="559"/>
        <end position="611"/>
    </location>
</feature>
<dbReference type="InterPro" id="IPR051310">
    <property type="entry name" value="MCP_chemotaxis"/>
</dbReference>
<protein>
    <submittedName>
        <fullName evidence="8">Ribose and galactose chemoreceptor protein</fullName>
    </submittedName>
</protein>
<evidence type="ECO:0000256" key="4">
    <source>
        <dbReference type="SAM" id="MobiDB-lite"/>
    </source>
</evidence>
<evidence type="ECO:0000313" key="8">
    <source>
        <dbReference type="EMBL" id="CUI01720.1"/>
    </source>
</evidence>
<feature type="domain" description="Methyl-accepting transducer" evidence="6">
    <location>
        <begin position="616"/>
        <end position="845"/>
    </location>
</feature>
<dbReference type="InterPro" id="IPR004090">
    <property type="entry name" value="Chemotax_Me-accpt_rcpt"/>
</dbReference>
<dbReference type="SUPFAM" id="SSF158472">
    <property type="entry name" value="HAMP domain-like"/>
    <property type="match status" value="1"/>
</dbReference>
<keyword evidence="5" id="KW-0472">Membrane</keyword>
<dbReference type="SMART" id="SM00283">
    <property type="entry name" value="MA"/>
    <property type="match status" value="1"/>
</dbReference>
<evidence type="ECO:0000256" key="5">
    <source>
        <dbReference type="SAM" id="Phobius"/>
    </source>
</evidence>
<dbReference type="Pfam" id="PF00015">
    <property type="entry name" value="MCPsignal"/>
    <property type="match status" value="1"/>
</dbReference>
<keyword evidence="1" id="KW-0145">Chemotaxis</keyword>
<feature type="transmembrane region" description="Helical" evidence="5">
    <location>
        <begin position="474"/>
        <end position="494"/>
    </location>
</feature>
<feature type="region of interest" description="Disordered" evidence="4">
    <location>
        <begin position="863"/>
        <end position="882"/>
    </location>
</feature>
<keyword evidence="3" id="KW-0807">Transducer</keyword>
<name>A0A0P1HDN1_9RHOB</name>
<feature type="domain" description="HAMP" evidence="7">
    <location>
        <begin position="492"/>
        <end position="545"/>
    </location>
</feature>
<evidence type="ECO:0000256" key="3">
    <source>
        <dbReference type="PROSITE-ProRule" id="PRU00284"/>
    </source>
</evidence>
<feature type="region of interest" description="Disordered" evidence="4">
    <location>
        <begin position="616"/>
        <end position="641"/>
    </location>
</feature>
<dbReference type="InterPro" id="IPR004089">
    <property type="entry name" value="MCPsignal_dom"/>
</dbReference>
<comment type="similarity">
    <text evidence="2">Belongs to the methyl-accepting chemotaxis (MCP) protein family.</text>
</comment>
<evidence type="ECO:0000259" key="7">
    <source>
        <dbReference type="PROSITE" id="PS50885"/>
    </source>
</evidence>
<keyword evidence="5" id="KW-1133">Transmembrane helix</keyword>
<organism evidence="8 9">
    <name type="scientific">Leisingera aquaemixtae</name>
    <dbReference type="NCBI Taxonomy" id="1396826"/>
    <lineage>
        <taxon>Bacteria</taxon>
        <taxon>Pseudomonadati</taxon>
        <taxon>Pseudomonadota</taxon>
        <taxon>Alphaproteobacteria</taxon>
        <taxon>Rhodobacterales</taxon>
        <taxon>Roseobacteraceae</taxon>
        <taxon>Leisingera</taxon>
    </lineage>
</organism>
<dbReference type="Pfam" id="PF00672">
    <property type="entry name" value="HAMP"/>
    <property type="match status" value="1"/>
</dbReference>
<dbReference type="PROSITE" id="PS51257">
    <property type="entry name" value="PROKAR_LIPOPROTEIN"/>
    <property type="match status" value="1"/>
</dbReference>
<sequence length="882" mass="91836">MTIEKDVPARRRFRLFSSIGAKITLILMTMGAACAVGGILVTLVFTQTGRQMQVLTQEKVPQLELSSRLVNAAGQAKNTMIGVLQAGSVEDLAQAEEKAAAAIAHLNSTVAGLPAGEQAQFAPEAAAAAERLNNLIAARKGAFANQVAIDTRTARLQTLSQAVQDKLVMVASEARNSLMDGGEETIIQVDEVLNDLVEQQFGGLQTLLEARADISILSGAALALGHVRDVPTKGALKKMAKDALKRLEPVLGRLEELGLDAGRVQKVRESVELFRYTLTASRKELKDSRKEVLAARNASVRPLTQAMERMVFTLSVAATQASADNRTAIQGLLDNQVGVLQQLLEINGWISAFQVAALDMAAAHEISAARAAAGPLQDAAAALAGYSGFNDGVFAQELEGMIALADPSQGLPVFKAAALEAAAEAATASQATVDAVLEFAGKATALGAESQLEIASIADGLASDVTAAQRQLQILAAVAAAVFLAALVLTRILILRPLADISGTTERLAAGNLRPVTGYERSSDEIYRIATALSVFRDGLVQKAEVEAAAEAERDARLAEQTAAVTAIGSGLERLSQGDLTYRIRTEMGEGYAKLRDDFNAALEKLEASVSSLSASGQSIAGGSTEISSASRNLSERSEHTAQTLAGTAAAVNQLSVSIAGTAQASGEASASVEAARQNANESIEVVKRTYGAMEAIKESSEKISRIIGMIEAIAQQTNLLALNAGVEAARAGNVGKGFAVVASEVRTLAHRSKEAATEIAALVEEAGQNVELGADLVEQTRAAISDISASVTSAADLMKSISQASSEQSGSLQEINTAMANLDDATTRNAALFEEVTSSSLGLSKEAQAMAGAIGAFRTQAAAPGHSASGTEQEEIWRLQA</sequence>
<dbReference type="PROSITE" id="PS50885">
    <property type="entry name" value="HAMP"/>
    <property type="match status" value="2"/>
</dbReference>
<dbReference type="RefSeq" id="WP_058287717.1">
    <property type="nucleotide sequence ID" value="NZ_CYSR01000034.1"/>
</dbReference>
<dbReference type="PROSITE" id="PS50111">
    <property type="entry name" value="CHEMOTAXIS_TRANSDUC_2"/>
    <property type="match status" value="1"/>
</dbReference>
<dbReference type="GO" id="GO:0016020">
    <property type="term" value="C:membrane"/>
    <property type="evidence" value="ECO:0007669"/>
    <property type="project" value="InterPro"/>
</dbReference>
<dbReference type="PANTHER" id="PTHR43531">
    <property type="entry name" value="PROTEIN ICFG"/>
    <property type="match status" value="1"/>
</dbReference>
<evidence type="ECO:0000313" key="9">
    <source>
        <dbReference type="Proteomes" id="UP000051326"/>
    </source>
</evidence>
<dbReference type="SMART" id="SM00304">
    <property type="entry name" value="HAMP"/>
    <property type="match status" value="2"/>
</dbReference>
<dbReference type="SUPFAM" id="SSF58104">
    <property type="entry name" value="Methyl-accepting chemotaxis protein (MCP) signaling domain"/>
    <property type="match status" value="1"/>
</dbReference>
<dbReference type="CDD" id="cd11386">
    <property type="entry name" value="MCP_signal"/>
    <property type="match status" value="1"/>
</dbReference>
<accession>A0A0P1HDN1</accession>
<evidence type="ECO:0000256" key="1">
    <source>
        <dbReference type="ARBA" id="ARBA00022500"/>
    </source>
</evidence>
<keyword evidence="8" id="KW-0675">Receptor</keyword>
<dbReference type="GO" id="GO:0004888">
    <property type="term" value="F:transmembrane signaling receptor activity"/>
    <property type="evidence" value="ECO:0007669"/>
    <property type="project" value="InterPro"/>
</dbReference>
<dbReference type="Gene3D" id="6.10.340.10">
    <property type="match status" value="1"/>
</dbReference>
<dbReference type="STRING" id="1396826.PHA8399_03866"/>
<feature type="transmembrane region" description="Helical" evidence="5">
    <location>
        <begin position="21"/>
        <end position="45"/>
    </location>
</feature>
<gene>
    <name evidence="8" type="primary">trg_6</name>
    <name evidence="8" type="ORF">PHA8399_03866</name>
</gene>
<dbReference type="AlphaFoldDB" id="A0A0P1HDN1"/>
<evidence type="ECO:0000256" key="2">
    <source>
        <dbReference type="ARBA" id="ARBA00029447"/>
    </source>
</evidence>
<dbReference type="GO" id="GO:0007165">
    <property type="term" value="P:signal transduction"/>
    <property type="evidence" value="ECO:0007669"/>
    <property type="project" value="UniProtKB-KW"/>
</dbReference>
<reference evidence="8 9" key="1">
    <citation type="submission" date="2015-09" db="EMBL/GenBank/DDBJ databases">
        <authorList>
            <consortium name="Swine Surveillance"/>
        </authorList>
    </citation>
    <scope>NUCLEOTIDE SEQUENCE [LARGE SCALE GENOMIC DNA]</scope>
    <source>
        <strain evidence="8 9">CECT 8399</strain>
    </source>
</reference>
<dbReference type="EMBL" id="CYSR01000034">
    <property type="protein sequence ID" value="CUI01720.1"/>
    <property type="molecule type" value="Genomic_DNA"/>
</dbReference>
<dbReference type="GO" id="GO:0006935">
    <property type="term" value="P:chemotaxis"/>
    <property type="evidence" value="ECO:0007669"/>
    <property type="project" value="UniProtKB-KW"/>
</dbReference>
<evidence type="ECO:0000259" key="6">
    <source>
        <dbReference type="PROSITE" id="PS50111"/>
    </source>
</evidence>
<dbReference type="PANTHER" id="PTHR43531:SF11">
    <property type="entry name" value="METHYL-ACCEPTING CHEMOTAXIS PROTEIN 3"/>
    <property type="match status" value="1"/>
</dbReference>
<dbReference type="InterPro" id="IPR003660">
    <property type="entry name" value="HAMP_dom"/>
</dbReference>
<dbReference type="Gene3D" id="1.10.287.950">
    <property type="entry name" value="Methyl-accepting chemotaxis protein"/>
    <property type="match status" value="1"/>
</dbReference>
<keyword evidence="5" id="KW-0812">Transmembrane</keyword>
<dbReference type="PRINTS" id="PR00260">
    <property type="entry name" value="CHEMTRNSDUCR"/>
</dbReference>
<dbReference type="Proteomes" id="UP000051326">
    <property type="component" value="Unassembled WGS sequence"/>
</dbReference>
<proteinExistence type="inferred from homology"/>